<feature type="compositionally biased region" description="Polar residues" evidence="1">
    <location>
        <begin position="442"/>
        <end position="452"/>
    </location>
</feature>
<dbReference type="Proteomes" id="UP000044602">
    <property type="component" value="Unassembled WGS sequence"/>
</dbReference>
<accession>A0A0G4KT65</accession>
<dbReference type="EMBL" id="CVQH01004335">
    <property type="protein sequence ID" value="CRK12988.1"/>
    <property type="molecule type" value="Genomic_DNA"/>
</dbReference>
<organism evidence="2 4">
    <name type="scientific">Verticillium longisporum</name>
    <name type="common">Verticillium dahliae var. longisporum</name>
    <dbReference type="NCBI Taxonomy" id="100787"/>
    <lineage>
        <taxon>Eukaryota</taxon>
        <taxon>Fungi</taxon>
        <taxon>Dikarya</taxon>
        <taxon>Ascomycota</taxon>
        <taxon>Pezizomycotina</taxon>
        <taxon>Sordariomycetes</taxon>
        <taxon>Hypocreomycetidae</taxon>
        <taxon>Glomerellales</taxon>
        <taxon>Plectosphaerellaceae</taxon>
        <taxon>Verticillium</taxon>
    </lineage>
</organism>
<feature type="region of interest" description="Disordered" evidence="1">
    <location>
        <begin position="824"/>
        <end position="915"/>
    </location>
</feature>
<name>A0A0G4KT65_VERLO</name>
<evidence type="ECO:0000313" key="3">
    <source>
        <dbReference type="EMBL" id="CRK25069.1"/>
    </source>
</evidence>
<evidence type="ECO:0008006" key="6">
    <source>
        <dbReference type="Google" id="ProtNLM"/>
    </source>
</evidence>
<protein>
    <recommendedName>
        <fullName evidence="6">Protamine P1</fullName>
    </recommendedName>
</protein>
<feature type="region of interest" description="Disordered" evidence="1">
    <location>
        <begin position="278"/>
        <end position="477"/>
    </location>
</feature>
<evidence type="ECO:0000313" key="2">
    <source>
        <dbReference type="EMBL" id="CRK12988.1"/>
    </source>
</evidence>
<evidence type="ECO:0000313" key="4">
    <source>
        <dbReference type="Proteomes" id="UP000044602"/>
    </source>
</evidence>
<feature type="compositionally biased region" description="Polar residues" evidence="1">
    <location>
        <begin position="788"/>
        <end position="806"/>
    </location>
</feature>
<dbReference type="Proteomes" id="UP000045706">
    <property type="component" value="Unassembled WGS sequence"/>
</dbReference>
<gene>
    <name evidence="2" type="ORF">BN1708_010690</name>
    <name evidence="3" type="ORF">BN1723_013481</name>
</gene>
<feature type="compositionally biased region" description="Acidic residues" evidence="1">
    <location>
        <begin position="523"/>
        <end position="539"/>
    </location>
</feature>
<reference evidence="4 5" key="1">
    <citation type="submission" date="2015-05" db="EMBL/GenBank/DDBJ databases">
        <authorList>
            <person name="Fogelqvist Johan"/>
        </authorList>
    </citation>
    <scope>NUCLEOTIDE SEQUENCE [LARGE SCALE GENOMIC DNA]</scope>
    <source>
        <strain evidence="2">VL1</strain>
        <strain evidence="3">VL2</strain>
    </source>
</reference>
<dbReference type="STRING" id="100787.A0A0G4KT65"/>
<feature type="compositionally biased region" description="Polar residues" evidence="1">
    <location>
        <begin position="973"/>
        <end position="987"/>
    </location>
</feature>
<feature type="region of interest" description="Disordered" evidence="1">
    <location>
        <begin position="509"/>
        <end position="565"/>
    </location>
</feature>
<evidence type="ECO:0000313" key="5">
    <source>
        <dbReference type="Proteomes" id="UP000045706"/>
    </source>
</evidence>
<feature type="compositionally biased region" description="Basic and acidic residues" evidence="1">
    <location>
        <begin position="543"/>
        <end position="561"/>
    </location>
</feature>
<sequence>MAAAVPRYRRIGDEPLYCEADPTEALYKGSDDEDYPNPSVRKYKYEAAAVRFLEGKKTFILSATLRGPFDEASGWINPWRSKGRSKSRSNSSHTLGSGVSYSGISQSVAKLRSIRHSIEDSFTQKATAHASSSCHLPSPESLDRAIQHPYLDDDELVKLESWRSRVAPAKPSIDRFWAPHQTSFDSTVLRKRRAQDPGWLKRRAPKRHRTDGDIDDLDDLDTASILAQGFGMSQNLHKPIIPPPEADIEDELNNNIMHSFDNPISPERKSPTRIGILTSPIKANGDTDSDDELSGPSQSSQKPRTWRAASSRSQVSSRRQASEARSVRSNASRRFIRQGTATPTAKTVPVVDKNEAPEFETQRDDSFVYRARPKKRASTPGPLPAQQLTSPLSSAPDDISDFTSLGSHDHDAPSVNNNVAIELSSAAEEQVDQANAEVPSAEQPQSQQTSRLPQPDEEQALGNMIDDASFNSSDSECDDAISVDEVIPSSQPAFDSSTLVESTFLESAKRCSKPERTAVQSIENDDTMCMDEEEPEQTLEETTASKKKEESDQPPETHDRPSVPLQPTVLAVANEAITSAAVQAQECAADDVVAKCDMESHLTTDHSGLPVVEPPSSFVERHENAITSHECSERAHSSVSSIASQTERVVEEMADLDCLMQCHEPPSGGTIAPSQQSPWNGGNVTPMQATIKSHTFEEIGATALLQGGSPIPQGSQQTPWKVDEDHTRPALIEAACPDMVPKETPSTPYSGLDQLRKAAMSAFKTAGLSIMGSFTHEAQNMTEREADSTVSGETDSLHTAPSTPLQRQEEPVLPTVTFTLKPFADFTSPEQPARRKSRNARISGGHLPSTQSILLDANINPWGSSPRSNKRVSWGILPNESADASSRADETPTTTRRAASPPPEQALDDLPTSQIDPFHKHFSVVKKTVKGHRHRILPTASQQVLRSPSPMAMAEAFVIADELGYQGPETCTTSSDVAEQGDDNTTGHMEDNGSDSGDDVADVLMNLDSFIDAMDVEADVKQAKAETKPVVDQENRNPFSVAASFDAGVWDD</sequence>
<feature type="non-terminal residue" evidence="2">
    <location>
        <position position="1052"/>
    </location>
</feature>
<feature type="region of interest" description="Disordered" evidence="1">
    <location>
        <begin position="973"/>
        <end position="996"/>
    </location>
</feature>
<dbReference type="EMBL" id="CVQI01017224">
    <property type="protein sequence ID" value="CRK25069.1"/>
    <property type="molecule type" value="Genomic_DNA"/>
</dbReference>
<keyword evidence="4" id="KW-1185">Reference proteome</keyword>
<proteinExistence type="predicted"/>
<feature type="compositionally biased region" description="Basic and acidic residues" evidence="1">
    <location>
        <begin position="352"/>
        <end position="367"/>
    </location>
</feature>
<evidence type="ECO:0000256" key="1">
    <source>
        <dbReference type="SAM" id="MobiDB-lite"/>
    </source>
</evidence>
<feature type="region of interest" description="Disordered" evidence="1">
    <location>
        <begin position="781"/>
        <end position="811"/>
    </location>
</feature>
<feature type="compositionally biased region" description="Low complexity" evidence="1">
    <location>
        <begin position="307"/>
        <end position="319"/>
    </location>
</feature>
<dbReference type="AlphaFoldDB" id="A0A0G4KT65"/>
<feature type="compositionally biased region" description="Low complexity" evidence="1">
    <location>
        <begin position="340"/>
        <end position="351"/>
    </location>
</feature>